<keyword evidence="3" id="KW-1185">Reference proteome</keyword>
<sequence>MMESSGVQIPTPEPISLREHPLESIRCFKLQWKYFCIAAELNKLSEERKTALFFLYIGREALTFIHDNLGLSCEEMNDCDKILAALEDRHKPRKNLIHQRFSFHQAVQKDADTIDDFVNMLRRLAEQCGYEDQLEEMIRDQLIAGLKNKEIQNELISKSELSLSEAVRFCKLKELEEKNCIRPQNRRVDAQKITNGANFTTALGPSRRLSVNSVKPEKVENDDNDLIFLSQKNSATPSNQAVKRIKLEPINIADDDDDDGEAHSRTTHVESNQSKEANSTPMKEGTFVVSKEDWNEFPNPPIWKVVSSKLLQKFVPTESNGTTLHKSTAVYCGWSLGVSNRYYKAPVEVQFNQSNRKETFVLFLKDLVPSANQFEKLNENRS</sequence>
<evidence type="ECO:0000313" key="3">
    <source>
        <dbReference type="Proteomes" id="UP001367676"/>
    </source>
</evidence>
<evidence type="ECO:0000313" key="2">
    <source>
        <dbReference type="EMBL" id="KAK7582661.1"/>
    </source>
</evidence>
<dbReference type="PANTHER" id="PTHR33198:SF19">
    <property type="entry name" value="CCHC-TYPE DOMAIN-CONTAINING PROTEIN"/>
    <property type="match status" value="1"/>
</dbReference>
<comment type="caution">
    <text evidence="2">The sequence shown here is derived from an EMBL/GenBank/DDBJ whole genome shotgun (WGS) entry which is preliminary data.</text>
</comment>
<accession>A0AAN9TG61</accession>
<organism evidence="2 3">
    <name type="scientific">Parthenolecanium corni</name>
    <dbReference type="NCBI Taxonomy" id="536013"/>
    <lineage>
        <taxon>Eukaryota</taxon>
        <taxon>Metazoa</taxon>
        <taxon>Ecdysozoa</taxon>
        <taxon>Arthropoda</taxon>
        <taxon>Hexapoda</taxon>
        <taxon>Insecta</taxon>
        <taxon>Pterygota</taxon>
        <taxon>Neoptera</taxon>
        <taxon>Paraneoptera</taxon>
        <taxon>Hemiptera</taxon>
        <taxon>Sternorrhyncha</taxon>
        <taxon>Coccoidea</taxon>
        <taxon>Coccidae</taxon>
        <taxon>Parthenolecanium</taxon>
    </lineage>
</organism>
<evidence type="ECO:0000256" key="1">
    <source>
        <dbReference type="SAM" id="MobiDB-lite"/>
    </source>
</evidence>
<feature type="compositionally biased region" description="Polar residues" evidence="1">
    <location>
        <begin position="269"/>
        <end position="281"/>
    </location>
</feature>
<dbReference type="EMBL" id="JBBCAQ010000033">
    <property type="protein sequence ID" value="KAK7582661.1"/>
    <property type="molecule type" value="Genomic_DNA"/>
</dbReference>
<gene>
    <name evidence="2" type="ORF">V9T40_014106</name>
</gene>
<dbReference type="AlphaFoldDB" id="A0AAN9TG61"/>
<proteinExistence type="predicted"/>
<dbReference type="Proteomes" id="UP001367676">
    <property type="component" value="Unassembled WGS sequence"/>
</dbReference>
<name>A0AAN9TG61_9HEMI</name>
<reference evidence="2 3" key="1">
    <citation type="submission" date="2024-03" db="EMBL/GenBank/DDBJ databases">
        <title>Adaptation during the transition from Ophiocordyceps entomopathogen to insect associate is accompanied by gene loss and intensified selection.</title>
        <authorList>
            <person name="Ward C.M."/>
            <person name="Onetto C.A."/>
            <person name="Borneman A.R."/>
        </authorList>
    </citation>
    <scope>NUCLEOTIDE SEQUENCE [LARGE SCALE GENOMIC DNA]</scope>
    <source>
        <strain evidence="2">AWRI1</strain>
        <tissue evidence="2">Single Adult Female</tissue>
    </source>
</reference>
<feature type="region of interest" description="Disordered" evidence="1">
    <location>
        <begin position="252"/>
        <end position="283"/>
    </location>
</feature>
<dbReference type="PANTHER" id="PTHR33198">
    <property type="entry name" value="ANK_REP_REGION DOMAIN-CONTAINING PROTEIN-RELATED"/>
    <property type="match status" value="1"/>
</dbReference>
<protein>
    <submittedName>
        <fullName evidence="2">Uncharacterized protein</fullName>
    </submittedName>
</protein>